<proteinExistence type="predicted"/>
<accession>A0AAP0IJQ8</accession>
<dbReference type="EMBL" id="JBBNAE010000006">
    <property type="protein sequence ID" value="KAK9115787.1"/>
    <property type="molecule type" value="Genomic_DNA"/>
</dbReference>
<comment type="caution">
    <text evidence="1">The sequence shown here is derived from an EMBL/GenBank/DDBJ whole genome shotgun (WGS) entry which is preliminary data.</text>
</comment>
<dbReference type="AlphaFoldDB" id="A0AAP0IJQ8"/>
<name>A0AAP0IJQ8_9MAGN</name>
<organism evidence="1 2">
    <name type="scientific">Stephania japonica</name>
    <dbReference type="NCBI Taxonomy" id="461633"/>
    <lineage>
        <taxon>Eukaryota</taxon>
        <taxon>Viridiplantae</taxon>
        <taxon>Streptophyta</taxon>
        <taxon>Embryophyta</taxon>
        <taxon>Tracheophyta</taxon>
        <taxon>Spermatophyta</taxon>
        <taxon>Magnoliopsida</taxon>
        <taxon>Ranunculales</taxon>
        <taxon>Menispermaceae</taxon>
        <taxon>Menispermoideae</taxon>
        <taxon>Cissampelideae</taxon>
        <taxon>Stephania</taxon>
    </lineage>
</organism>
<evidence type="ECO:0000313" key="1">
    <source>
        <dbReference type="EMBL" id="KAK9115787.1"/>
    </source>
</evidence>
<evidence type="ECO:0000313" key="2">
    <source>
        <dbReference type="Proteomes" id="UP001417504"/>
    </source>
</evidence>
<gene>
    <name evidence="1" type="ORF">Sjap_014734</name>
</gene>
<protein>
    <submittedName>
        <fullName evidence="1">Uncharacterized protein</fullName>
    </submittedName>
</protein>
<reference evidence="1 2" key="1">
    <citation type="submission" date="2024-01" db="EMBL/GenBank/DDBJ databases">
        <title>Genome assemblies of Stephania.</title>
        <authorList>
            <person name="Yang L."/>
        </authorList>
    </citation>
    <scope>NUCLEOTIDE SEQUENCE [LARGE SCALE GENOMIC DNA]</scope>
    <source>
        <strain evidence="1">QJT</strain>
        <tissue evidence="1">Leaf</tissue>
    </source>
</reference>
<keyword evidence="2" id="KW-1185">Reference proteome</keyword>
<sequence>MRSCTNDPLKSTHQDGLNETNMEWKPKIFILGITLQGFSLARSNCPCHL</sequence>
<dbReference type="Proteomes" id="UP001417504">
    <property type="component" value="Unassembled WGS sequence"/>
</dbReference>